<dbReference type="GO" id="GO:0003697">
    <property type="term" value="F:single-stranded DNA binding"/>
    <property type="evidence" value="ECO:0007669"/>
    <property type="project" value="TreeGrafter"/>
</dbReference>
<evidence type="ECO:0000256" key="1">
    <source>
        <dbReference type="ARBA" id="ARBA00022741"/>
    </source>
</evidence>
<organism evidence="6 7">
    <name type="scientific">Haematococcus lacustris</name>
    <name type="common">Green alga</name>
    <name type="synonym">Haematococcus pluvialis</name>
    <dbReference type="NCBI Taxonomy" id="44745"/>
    <lineage>
        <taxon>Eukaryota</taxon>
        <taxon>Viridiplantae</taxon>
        <taxon>Chlorophyta</taxon>
        <taxon>core chlorophytes</taxon>
        <taxon>Chlorophyceae</taxon>
        <taxon>CS clade</taxon>
        <taxon>Chlamydomonadales</taxon>
        <taxon>Haematococcaceae</taxon>
        <taxon>Haematococcus</taxon>
    </lineage>
</organism>
<dbReference type="InterPro" id="IPR016467">
    <property type="entry name" value="DNA_recomb/repair_RecA-like"/>
</dbReference>
<feature type="domain" description="RecA family profile 2" evidence="5">
    <location>
        <begin position="226"/>
        <end position="289"/>
    </location>
</feature>
<sequence>MEAAPVQQQAGAAQEAAEEASGPLQVHVLQAQGIPAADIKKLIEGGIHTVEALAHAPKKELTAIKGISEAKVDKLQQAAWKLVPMGFTTAAVVAEQRGEIVQVTTGCKELDSILEGGIETGSITEMYGEFRSGKTQLCHTLCVTCQLPIDMGGAEGKALYIDTEGTFRPQRLAQIAERTEFMGRGELASRQNGLGKFLRALQRLASEFGVAVVVSNQVVAANLDGASMFAGPSVKPIGGNIMAHATTTRLWLKKAKGDNRSVKIMASPSLPEREATFAIGAEGVCDAKD</sequence>
<dbReference type="InterPro" id="IPR013632">
    <property type="entry name" value="Rad51_C"/>
</dbReference>
<dbReference type="PROSITE" id="PS50163">
    <property type="entry name" value="RECA_3"/>
    <property type="match status" value="1"/>
</dbReference>
<dbReference type="GO" id="GO:0005524">
    <property type="term" value="F:ATP binding"/>
    <property type="evidence" value="ECO:0007669"/>
    <property type="project" value="UniProtKB-KW"/>
</dbReference>
<evidence type="ECO:0000259" key="5">
    <source>
        <dbReference type="PROSITE" id="PS50163"/>
    </source>
</evidence>
<accession>A0A699YUJ5</accession>
<dbReference type="GO" id="GO:0007131">
    <property type="term" value="P:reciprocal meiotic recombination"/>
    <property type="evidence" value="ECO:0007669"/>
    <property type="project" value="TreeGrafter"/>
</dbReference>
<evidence type="ECO:0000256" key="2">
    <source>
        <dbReference type="ARBA" id="ARBA00022840"/>
    </source>
</evidence>
<dbReference type="FunFam" id="1.10.150.20:FF:000008">
    <property type="entry name" value="DNA repair protein RAD51 homolog"/>
    <property type="match status" value="1"/>
</dbReference>
<gene>
    <name evidence="6" type="ORF">HaLaN_05992</name>
</gene>
<dbReference type="InterPro" id="IPR020587">
    <property type="entry name" value="RecA_monomer-monomer_interface"/>
</dbReference>
<proteinExistence type="inferred from homology"/>
<dbReference type="InterPro" id="IPR020588">
    <property type="entry name" value="RecA_ATP-bd"/>
</dbReference>
<reference evidence="6 7" key="1">
    <citation type="submission" date="2020-02" db="EMBL/GenBank/DDBJ databases">
        <title>Draft genome sequence of Haematococcus lacustris strain NIES-144.</title>
        <authorList>
            <person name="Morimoto D."/>
            <person name="Nakagawa S."/>
            <person name="Yoshida T."/>
            <person name="Sawayama S."/>
        </authorList>
    </citation>
    <scope>NUCLEOTIDE SEQUENCE [LARGE SCALE GENOMIC DNA]</scope>
    <source>
        <strain evidence="6 7">NIES-144</strain>
    </source>
</reference>
<keyword evidence="2 3" id="KW-0067">ATP-binding</keyword>
<dbReference type="InterPro" id="IPR010995">
    <property type="entry name" value="DNA_repair_Rad51/TF_NusA_a-hlx"/>
</dbReference>
<dbReference type="Gene3D" id="1.10.150.20">
    <property type="entry name" value="5' to 3' exonuclease, C-terminal subdomain"/>
    <property type="match status" value="1"/>
</dbReference>
<dbReference type="GO" id="GO:0000794">
    <property type="term" value="C:condensed nuclear chromosome"/>
    <property type="evidence" value="ECO:0007669"/>
    <property type="project" value="TreeGrafter"/>
</dbReference>
<protein>
    <submittedName>
        <fullName evidence="6">DNA repair protein RAD51 homolog</fullName>
    </submittedName>
</protein>
<dbReference type="PANTHER" id="PTHR22942:SF39">
    <property type="entry name" value="DNA REPAIR PROTEIN RAD51 HOMOLOG 1"/>
    <property type="match status" value="1"/>
</dbReference>
<evidence type="ECO:0000259" key="4">
    <source>
        <dbReference type="PROSITE" id="PS50162"/>
    </source>
</evidence>
<evidence type="ECO:0000313" key="7">
    <source>
        <dbReference type="Proteomes" id="UP000485058"/>
    </source>
</evidence>
<keyword evidence="1 3" id="KW-0547">Nucleotide-binding</keyword>
<dbReference type="GO" id="GO:0006312">
    <property type="term" value="P:mitotic recombination"/>
    <property type="evidence" value="ECO:0007669"/>
    <property type="project" value="TreeGrafter"/>
</dbReference>
<dbReference type="InterPro" id="IPR027417">
    <property type="entry name" value="P-loop_NTPase"/>
</dbReference>
<comment type="caution">
    <text evidence="6">The sequence shown here is derived from an EMBL/GenBank/DDBJ whole genome shotgun (WGS) entry which is preliminary data.</text>
</comment>
<dbReference type="Pfam" id="PF14520">
    <property type="entry name" value="HHH_5"/>
    <property type="match status" value="1"/>
</dbReference>
<dbReference type="GO" id="GO:0000730">
    <property type="term" value="P:DNA recombinase assembly"/>
    <property type="evidence" value="ECO:0007669"/>
    <property type="project" value="TreeGrafter"/>
</dbReference>
<dbReference type="Pfam" id="PF08423">
    <property type="entry name" value="Rad51"/>
    <property type="match status" value="1"/>
</dbReference>
<dbReference type="GO" id="GO:0140664">
    <property type="term" value="F:ATP-dependent DNA damage sensor activity"/>
    <property type="evidence" value="ECO:0007669"/>
    <property type="project" value="InterPro"/>
</dbReference>
<dbReference type="Gene3D" id="3.40.50.300">
    <property type="entry name" value="P-loop containing nucleotide triphosphate hydrolases"/>
    <property type="match status" value="2"/>
</dbReference>
<dbReference type="PROSITE" id="PS50162">
    <property type="entry name" value="RECA_2"/>
    <property type="match status" value="1"/>
</dbReference>
<dbReference type="GO" id="GO:0003690">
    <property type="term" value="F:double-stranded DNA binding"/>
    <property type="evidence" value="ECO:0007669"/>
    <property type="project" value="TreeGrafter"/>
</dbReference>
<dbReference type="GO" id="GO:0042148">
    <property type="term" value="P:DNA strand invasion"/>
    <property type="evidence" value="ECO:0007669"/>
    <property type="project" value="TreeGrafter"/>
</dbReference>
<dbReference type="SUPFAM" id="SSF52540">
    <property type="entry name" value="P-loop containing nucleoside triphosphate hydrolases"/>
    <property type="match status" value="1"/>
</dbReference>
<name>A0A699YUJ5_HAELA</name>
<dbReference type="PIRSF" id="PIRSF005856">
    <property type="entry name" value="Rad51"/>
    <property type="match status" value="1"/>
</dbReference>
<dbReference type="GO" id="GO:0000150">
    <property type="term" value="F:DNA strand exchange activity"/>
    <property type="evidence" value="ECO:0007669"/>
    <property type="project" value="TreeGrafter"/>
</dbReference>
<comment type="similarity">
    <text evidence="3">Belongs to the RecA family.</text>
</comment>
<dbReference type="SUPFAM" id="SSF47794">
    <property type="entry name" value="Rad51 N-terminal domain-like"/>
    <property type="match status" value="1"/>
</dbReference>
<feature type="domain" description="RecA family profile 1" evidence="4">
    <location>
        <begin position="99"/>
        <end position="289"/>
    </location>
</feature>
<dbReference type="PANTHER" id="PTHR22942">
    <property type="entry name" value="RECA/RAD51/RADA DNA STRAND-PAIRING FAMILY MEMBER"/>
    <property type="match status" value="1"/>
</dbReference>
<keyword evidence="7" id="KW-1185">Reference proteome</keyword>
<dbReference type="EMBL" id="BLLF01000333">
    <property type="protein sequence ID" value="GFH10646.1"/>
    <property type="molecule type" value="Genomic_DNA"/>
</dbReference>
<dbReference type="AlphaFoldDB" id="A0A699YUJ5"/>
<evidence type="ECO:0000313" key="6">
    <source>
        <dbReference type="EMBL" id="GFH10646.1"/>
    </source>
</evidence>
<evidence type="ECO:0000256" key="3">
    <source>
        <dbReference type="RuleBase" id="RU003422"/>
    </source>
</evidence>
<dbReference type="Proteomes" id="UP000485058">
    <property type="component" value="Unassembled WGS sequence"/>
</dbReference>
<dbReference type="GO" id="GO:0070192">
    <property type="term" value="P:chromosome organization involved in meiotic cell cycle"/>
    <property type="evidence" value="ECO:0007669"/>
    <property type="project" value="TreeGrafter"/>
</dbReference>